<evidence type="ECO:0000313" key="2">
    <source>
        <dbReference type="Proteomes" id="UP000297900"/>
    </source>
</evidence>
<sequence length="81" mass="9135">MRLSTGELGVVSALHEDTKQRPIVRVIRTSEGQLLPQPYEVDLKRQLDLMICGVGSDKLGKLLVGQPEQTERRLNKVFHLV</sequence>
<dbReference type="RefSeq" id="WP_135153733.1">
    <property type="nucleotide sequence ID" value="NZ_SOMN01000032.1"/>
</dbReference>
<proteinExistence type="predicted"/>
<name>A0A4Y8LTE2_9BACL</name>
<keyword evidence="2" id="KW-1185">Reference proteome</keyword>
<accession>A0A4Y8LTE2</accession>
<gene>
    <name evidence="1" type="ORF">E2980_18590</name>
</gene>
<protein>
    <submittedName>
        <fullName evidence="1">Uncharacterized protein</fullName>
    </submittedName>
</protein>
<organism evidence="1 2">
    <name type="scientific">Cohnella luojiensis</name>
    <dbReference type="NCBI Taxonomy" id="652876"/>
    <lineage>
        <taxon>Bacteria</taxon>
        <taxon>Bacillati</taxon>
        <taxon>Bacillota</taxon>
        <taxon>Bacilli</taxon>
        <taxon>Bacillales</taxon>
        <taxon>Paenibacillaceae</taxon>
        <taxon>Cohnella</taxon>
    </lineage>
</organism>
<dbReference type="Proteomes" id="UP000297900">
    <property type="component" value="Unassembled WGS sequence"/>
</dbReference>
<reference evidence="1 2" key="1">
    <citation type="submission" date="2019-03" db="EMBL/GenBank/DDBJ databases">
        <title>Cohnella endophytica sp. nov., a novel endophytic bacterium isolated from bark of Sonneratia apetala.</title>
        <authorList>
            <person name="Tuo L."/>
        </authorList>
    </citation>
    <scope>NUCLEOTIDE SEQUENCE [LARGE SCALE GENOMIC DNA]</scope>
    <source>
        <strain evidence="1 2">CCTCC AB 208254</strain>
    </source>
</reference>
<evidence type="ECO:0000313" key="1">
    <source>
        <dbReference type="EMBL" id="TFE23681.1"/>
    </source>
</evidence>
<comment type="caution">
    <text evidence="1">The sequence shown here is derived from an EMBL/GenBank/DDBJ whole genome shotgun (WGS) entry which is preliminary data.</text>
</comment>
<dbReference type="EMBL" id="SOMN01000032">
    <property type="protein sequence ID" value="TFE23681.1"/>
    <property type="molecule type" value="Genomic_DNA"/>
</dbReference>
<dbReference type="AlphaFoldDB" id="A0A4Y8LTE2"/>